<reference evidence="8" key="4">
    <citation type="submission" date="2025-09" db="UniProtKB">
        <authorList>
            <consortium name="Ensembl"/>
        </authorList>
    </citation>
    <scope>IDENTIFICATION</scope>
</reference>
<protein>
    <submittedName>
        <fullName evidence="8">Uncharacterized protein</fullName>
    </submittedName>
</protein>
<reference evidence="8" key="3">
    <citation type="submission" date="2025-08" db="UniProtKB">
        <authorList>
            <consortium name="Ensembl"/>
        </authorList>
    </citation>
    <scope>IDENTIFICATION</scope>
</reference>
<keyword evidence="9" id="KW-1185">Reference proteome</keyword>
<dbReference type="AlphaFoldDB" id="F6UBA5"/>
<organism evidence="8 9">
    <name type="scientific">Ciona intestinalis</name>
    <name type="common">Transparent sea squirt</name>
    <name type="synonym">Ascidia intestinalis</name>
    <dbReference type="NCBI Taxonomy" id="7719"/>
    <lineage>
        <taxon>Eukaryota</taxon>
        <taxon>Metazoa</taxon>
        <taxon>Chordata</taxon>
        <taxon>Tunicata</taxon>
        <taxon>Ascidiacea</taxon>
        <taxon>Phlebobranchia</taxon>
        <taxon>Cionidae</taxon>
        <taxon>Ciona</taxon>
    </lineage>
</organism>
<evidence type="ECO:0000256" key="2">
    <source>
        <dbReference type="ARBA" id="ARBA00022603"/>
    </source>
</evidence>
<dbReference type="GO" id="GO:0032259">
    <property type="term" value="P:methylation"/>
    <property type="evidence" value="ECO:0007669"/>
    <property type="project" value="UniProtKB-KW"/>
</dbReference>
<dbReference type="GO" id="GO:0042800">
    <property type="term" value="F:histone H3K4 methyltransferase activity"/>
    <property type="evidence" value="ECO:0007669"/>
    <property type="project" value="InterPro"/>
</dbReference>
<accession>F6UBA5</accession>
<dbReference type="InParanoid" id="F6UBA5"/>
<dbReference type="EMBL" id="EAAA01001865">
    <property type="status" value="NOT_ANNOTATED_CDS"/>
    <property type="molecule type" value="Genomic_DNA"/>
</dbReference>
<feature type="compositionally biased region" description="Polar residues" evidence="7">
    <location>
        <begin position="190"/>
        <end position="203"/>
    </location>
</feature>
<name>F6UBA5_CIOIN</name>
<feature type="compositionally biased region" description="Basic and acidic residues" evidence="7">
    <location>
        <begin position="639"/>
        <end position="658"/>
    </location>
</feature>
<feature type="region of interest" description="Disordered" evidence="7">
    <location>
        <begin position="1"/>
        <end position="222"/>
    </location>
</feature>
<dbReference type="PANTHER" id="PTHR45814">
    <property type="entry name" value="HISTONE-LYSINE N-METHYLTRANSFERASE SETD1"/>
    <property type="match status" value="1"/>
</dbReference>
<feature type="compositionally biased region" description="Basic and acidic residues" evidence="7">
    <location>
        <begin position="536"/>
        <end position="558"/>
    </location>
</feature>
<feature type="region of interest" description="Disordered" evidence="7">
    <location>
        <begin position="526"/>
        <end position="583"/>
    </location>
</feature>
<evidence type="ECO:0000313" key="8">
    <source>
        <dbReference type="Ensembl" id="ENSCINP00000024984.2"/>
    </source>
</evidence>
<feature type="compositionally biased region" description="Basic residues" evidence="7">
    <location>
        <begin position="143"/>
        <end position="162"/>
    </location>
</feature>
<evidence type="ECO:0000256" key="1">
    <source>
        <dbReference type="ARBA" id="ARBA00004123"/>
    </source>
</evidence>
<keyword evidence="4" id="KW-0949">S-adenosyl-L-methionine</keyword>
<evidence type="ECO:0000256" key="4">
    <source>
        <dbReference type="ARBA" id="ARBA00022691"/>
    </source>
</evidence>
<dbReference type="Proteomes" id="UP000008144">
    <property type="component" value="Chromosome 4"/>
</dbReference>
<keyword evidence="2" id="KW-0489">Methyltransferase</keyword>
<evidence type="ECO:0000256" key="3">
    <source>
        <dbReference type="ARBA" id="ARBA00022679"/>
    </source>
</evidence>
<dbReference type="HOGENOM" id="CLU_365870_0_0_1"/>
<keyword evidence="6" id="KW-0539">Nucleus</keyword>
<feature type="compositionally biased region" description="Low complexity" evidence="7">
    <location>
        <begin position="598"/>
        <end position="607"/>
    </location>
</feature>
<evidence type="ECO:0000256" key="6">
    <source>
        <dbReference type="ARBA" id="ARBA00023242"/>
    </source>
</evidence>
<feature type="compositionally biased region" description="Basic and acidic residues" evidence="7">
    <location>
        <begin position="102"/>
        <end position="121"/>
    </location>
</feature>
<evidence type="ECO:0000256" key="5">
    <source>
        <dbReference type="ARBA" id="ARBA00022853"/>
    </source>
</evidence>
<comment type="subcellular location">
    <subcellularLocation>
        <location evidence="1">Nucleus</location>
    </subcellularLocation>
</comment>
<feature type="compositionally biased region" description="Acidic residues" evidence="7">
    <location>
        <begin position="569"/>
        <end position="581"/>
    </location>
</feature>
<dbReference type="PANTHER" id="PTHR45814:SF2">
    <property type="entry name" value="HISTONE-LYSINE N-METHYLTRANSFERASE SETD1"/>
    <property type="match status" value="1"/>
</dbReference>
<reference evidence="8" key="2">
    <citation type="journal article" date="2008" name="Genome Biol.">
        <title>Improved genome assembly and evidence-based global gene model set for the chordate Ciona intestinalis: new insight into intron and operon populations.</title>
        <authorList>
            <person name="Satou Y."/>
            <person name="Mineta K."/>
            <person name="Ogasawara M."/>
            <person name="Sasakura Y."/>
            <person name="Shoguchi E."/>
            <person name="Ueno K."/>
            <person name="Yamada L."/>
            <person name="Matsumoto J."/>
            <person name="Wasserscheid J."/>
            <person name="Dewar K."/>
            <person name="Wiley G.B."/>
            <person name="Macmil S.L."/>
            <person name="Roe B.A."/>
            <person name="Zeller R.W."/>
            <person name="Hastings K.E."/>
            <person name="Lemaire P."/>
            <person name="Lindquist E."/>
            <person name="Endo T."/>
            <person name="Hotta K."/>
            <person name="Inaba K."/>
        </authorList>
    </citation>
    <scope>NUCLEOTIDE SEQUENCE [LARGE SCALE GENOMIC DNA]</scope>
    <source>
        <strain evidence="8">wild type</strain>
    </source>
</reference>
<evidence type="ECO:0000313" key="9">
    <source>
        <dbReference type="Proteomes" id="UP000008144"/>
    </source>
</evidence>
<feature type="compositionally biased region" description="Acidic residues" evidence="7">
    <location>
        <begin position="608"/>
        <end position="631"/>
    </location>
</feature>
<proteinExistence type="predicted"/>
<evidence type="ECO:0000256" key="7">
    <source>
        <dbReference type="SAM" id="MobiDB-lite"/>
    </source>
</evidence>
<dbReference type="GO" id="GO:0005634">
    <property type="term" value="C:nucleus"/>
    <property type="evidence" value="ECO:0007669"/>
    <property type="project" value="UniProtKB-SubCell"/>
</dbReference>
<dbReference type="Ensembl" id="ENSCINT00000025230.2">
    <property type="protein sequence ID" value="ENSCINP00000024984.2"/>
    <property type="gene ID" value="ENSCING00000013656.2"/>
</dbReference>
<feature type="compositionally biased region" description="Basic residues" evidence="7">
    <location>
        <begin position="82"/>
        <end position="96"/>
    </location>
</feature>
<dbReference type="STRING" id="7719.ENSCINP00000024984"/>
<feature type="compositionally biased region" description="Basic and acidic residues" evidence="7">
    <location>
        <begin position="45"/>
        <end position="81"/>
    </location>
</feature>
<reference evidence="9" key="1">
    <citation type="journal article" date="2002" name="Science">
        <title>The draft genome of Ciona intestinalis: insights into chordate and vertebrate origins.</title>
        <authorList>
            <person name="Dehal P."/>
            <person name="Satou Y."/>
            <person name="Campbell R.K."/>
            <person name="Chapman J."/>
            <person name="Degnan B."/>
            <person name="De Tomaso A."/>
            <person name="Davidson B."/>
            <person name="Di Gregorio A."/>
            <person name="Gelpke M."/>
            <person name="Goodstein D.M."/>
            <person name="Harafuji N."/>
            <person name="Hastings K.E."/>
            <person name="Ho I."/>
            <person name="Hotta K."/>
            <person name="Huang W."/>
            <person name="Kawashima T."/>
            <person name="Lemaire P."/>
            <person name="Martinez D."/>
            <person name="Meinertzhagen I.A."/>
            <person name="Necula S."/>
            <person name="Nonaka M."/>
            <person name="Putnam N."/>
            <person name="Rash S."/>
            <person name="Saiga H."/>
            <person name="Satake M."/>
            <person name="Terry A."/>
            <person name="Yamada L."/>
            <person name="Wang H.G."/>
            <person name="Awazu S."/>
            <person name="Azumi K."/>
            <person name="Boore J."/>
            <person name="Branno M."/>
            <person name="Chin-Bow S."/>
            <person name="DeSantis R."/>
            <person name="Doyle S."/>
            <person name="Francino P."/>
            <person name="Keys D.N."/>
            <person name="Haga S."/>
            <person name="Hayashi H."/>
            <person name="Hino K."/>
            <person name="Imai K.S."/>
            <person name="Inaba K."/>
            <person name="Kano S."/>
            <person name="Kobayashi K."/>
            <person name="Kobayashi M."/>
            <person name="Lee B.I."/>
            <person name="Makabe K.W."/>
            <person name="Manohar C."/>
            <person name="Matassi G."/>
            <person name="Medina M."/>
            <person name="Mochizuki Y."/>
            <person name="Mount S."/>
            <person name="Morishita T."/>
            <person name="Miura S."/>
            <person name="Nakayama A."/>
            <person name="Nishizaka S."/>
            <person name="Nomoto H."/>
            <person name="Ohta F."/>
            <person name="Oishi K."/>
            <person name="Rigoutsos I."/>
            <person name="Sano M."/>
            <person name="Sasaki A."/>
            <person name="Sasakura Y."/>
            <person name="Shoguchi E."/>
            <person name="Shin-i T."/>
            <person name="Spagnuolo A."/>
            <person name="Stainier D."/>
            <person name="Suzuki M.M."/>
            <person name="Tassy O."/>
            <person name="Takatori N."/>
            <person name="Tokuoka M."/>
            <person name="Yagi K."/>
            <person name="Yoshizaki F."/>
            <person name="Wada S."/>
            <person name="Zhang C."/>
            <person name="Hyatt P.D."/>
            <person name="Larimer F."/>
            <person name="Detter C."/>
            <person name="Doggett N."/>
            <person name="Glavina T."/>
            <person name="Hawkins T."/>
            <person name="Richardson P."/>
            <person name="Lucas S."/>
            <person name="Kohara Y."/>
            <person name="Levine M."/>
            <person name="Satoh N."/>
            <person name="Rokhsar D.S."/>
        </authorList>
    </citation>
    <scope>NUCLEOTIDE SEQUENCE [LARGE SCALE GENOMIC DNA]</scope>
</reference>
<keyword evidence="3" id="KW-0808">Transferase</keyword>
<dbReference type="InterPro" id="IPR044570">
    <property type="entry name" value="Set1-like"/>
</dbReference>
<feature type="region of interest" description="Disordered" evidence="7">
    <location>
        <begin position="235"/>
        <end position="286"/>
    </location>
</feature>
<sequence length="763" mass="87155">MGSPGYMRPSDFPPGHPEFNRRRSPSPGFSRRRRSISPVHPRYGIRREFEMSPRRDRYRRTPPDIGRHRREPSPRFAEYDRHRRRSPGFHRDHHYHPPSSPDSRRQRDKRELPPEFQERWSRNRSQSPHHSHFRRDTSPRHDSHMRRSRSNSRNCSRPRSRSPKLTDDRPYSPGDFAVEDNIESDVAIHTSVSTDAVESYSDSANHKKGRRKNNDSSDVGELQQISLDERLREMTGEAPDDGTPPHSPLLTEAEVPVSDNHEDIPDGSDDMEISSGGSTHSPHLQEKQNFHPNQQSWQYNQQEMWNGFDPRFHLPNQQPMWCPPAQRFPHNVPNGFIRPFMPDCPIDMKILPPPPPGWNNRPWVQGQPGVPHMSHMPPPFLPPLMQGLNQMDNTAVDNAFAHCALNKVAAELKEIMKKDLNRKVIESMAFKVYEAWWDEQYALKNPKPAALKKTTVHQNQASLKTESNINTEQPVVDKVKAESKPAGKLPALLNTFDPLNWAKGSMEMDGFRIGLGLRSAISKMPSFRVKKPTPSFDEKSKLIGDKSKAETKSEQEVQRRKRIRQTLDSEGEEDDESDYSDVDDKKTKIIGRLDVDEVFSTSSSSQSSEDEDDDQESSEEESDEGSDEDVEALIGVKRTIHDDVRSEPPKKKKKDNIDEVKIEAEVSKPTNRSDDVIKAASMLSELQSGKSLLPPSAPANIVTSQTLKHVHPKKRFRLISTDASGHEISERLRSDDELSAMSDKEKAALEVLTDMKSTPERRL</sequence>
<feature type="region of interest" description="Disordered" evidence="7">
    <location>
        <begin position="596"/>
        <end position="658"/>
    </location>
</feature>
<keyword evidence="5" id="KW-0156">Chromatin regulator</keyword>